<dbReference type="Gene3D" id="1.20.58.2190">
    <property type="match status" value="1"/>
</dbReference>
<dbReference type="SUPFAM" id="SSF143503">
    <property type="entry name" value="PUG domain-like"/>
    <property type="match status" value="1"/>
</dbReference>
<comment type="caution">
    <text evidence="4">The sequence shown here is derived from an EMBL/GenBank/DDBJ whole genome shotgun (WGS) entry which is preliminary data.</text>
</comment>
<dbReference type="EMBL" id="CAJZBQ010000009">
    <property type="protein sequence ID" value="CAG9313055.1"/>
    <property type="molecule type" value="Genomic_DNA"/>
</dbReference>
<dbReference type="AlphaFoldDB" id="A0AAU9IGS7"/>
<evidence type="ECO:0000313" key="5">
    <source>
        <dbReference type="Proteomes" id="UP001162131"/>
    </source>
</evidence>
<reference evidence="4" key="1">
    <citation type="submission" date="2021-09" db="EMBL/GenBank/DDBJ databases">
        <authorList>
            <consortium name="AG Swart"/>
            <person name="Singh M."/>
            <person name="Singh A."/>
            <person name="Seah K."/>
            <person name="Emmerich C."/>
        </authorList>
    </citation>
    <scope>NUCLEOTIDE SEQUENCE</scope>
    <source>
        <strain evidence="4">ATCC30299</strain>
    </source>
</reference>
<gene>
    <name evidence="4" type="ORF">BSTOLATCC_MIC7840</name>
</gene>
<keyword evidence="1" id="KW-0175">Coiled coil</keyword>
<evidence type="ECO:0008006" key="6">
    <source>
        <dbReference type="Google" id="ProtNLM"/>
    </source>
</evidence>
<feature type="domain" description="Peroxisome membrane anchor protein Pex14p N-terminal" evidence="2">
    <location>
        <begin position="3"/>
        <end position="44"/>
    </location>
</feature>
<dbReference type="Proteomes" id="UP001162131">
    <property type="component" value="Unassembled WGS sequence"/>
</dbReference>
<dbReference type="Pfam" id="PF04695">
    <property type="entry name" value="Pex14_N"/>
    <property type="match status" value="1"/>
</dbReference>
<feature type="coiled-coil region" evidence="1">
    <location>
        <begin position="147"/>
        <end position="188"/>
    </location>
</feature>
<accession>A0AAU9IGS7</accession>
<dbReference type="Pfam" id="PF09409">
    <property type="entry name" value="PUB"/>
    <property type="match status" value="1"/>
</dbReference>
<dbReference type="InterPro" id="IPR006785">
    <property type="entry name" value="Pex14_N"/>
</dbReference>
<proteinExistence type="predicted"/>
<dbReference type="InterPro" id="IPR036339">
    <property type="entry name" value="PUB-like_dom_sf"/>
</dbReference>
<sequence>MSEHKIQKGLLFLKNPKVAKMPLDKKIEFLKTKLTPEELDKVLKKFNEGEEFTKYFEPTQDLGTPLDPPQQIATKSNWGWVRTLGAGIIGAIGSAMILNKRENKNKKSKVGQLERVNSFSTFEQRKYELDMALLEGQRNDNKIERLINKHTEAFENLSKQIASLKNSIENLKDTQEKLANSLNNSTENCQVFNQFVSQFNSLDKTLSALNTLKFYFQNILTSPANPQRNKINMTNEDYKNNLSPNRMIRRLLEVSGFHLKGIFMEFDPTQLSSLQSTFTLIQNEIDQLENSELTPESSSDLIQENNKF</sequence>
<evidence type="ECO:0000313" key="4">
    <source>
        <dbReference type="EMBL" id="CAG9313055.1"/>
    </source>
</evidence>
<dbReference type="CDD" id="cd09212">
    <property type="entry name" value="PUB"/>
    <property type="match status" value="1"/>
</dbReference>
<evidence type="ECO:0000259" key="3">
    <source>
        <dbReference type="Pfam" id="PF09409"/>
    </source>
</evidence>
<feature type="domain" description="PUB" evidence="3">
    <location>
        <begin position="203"/>
        <end position="262"/>
    </location>
</feature>
<dbReference type="InterPro" id="IPR018997">
    <property type="entry name" value="PUB_domain"/>
</dbReference>
<organism evidence="4 5">
    <name type="scientific">Blepharisma stoltei</name>
    <dbReference type="NCBI Taxonomy" id="1481888"/>
    <lineage>
        <taxon>Eukaryota</taxon>
        <taxon>Sar</taxon>
        <taxon>Alveolata</taxon>
        <taxon>Ciliophora</taxon>
        <taxon>Postciliodesmatophora</taxon>
        <taxon>Heterotrichea</taxon>
        <taxon>Heterotrichida</taxon>
        <taxon>Blepharismidae</taxon>
        <taxon>Blepharisma</taxon>
    </lineage>
</organism>
<protein>
    <recommendedName>
        <fullName evidence="6">Peroxin-14</fullName>
    </recommendedName>
</protein>
<keyword evidence="5" id="KW-1185">Reference proteome</keyword>
<name>A0AAU9IGS7_9CILI</name>
<evidence type="ECO:0000259" key="2">
    <source>
        <dbReference type="Pfam" id="PF04695"/>
    </source>
</evidence>
<dbReference type="Gene3D" id="1.10.10.10">
    <property type="entry name" value="Winged helix-like DNA-binding domain superfamily/Winged helix DNA-binding domain"/>
    <property type="match status" value="1"/>
</dbReference>
<dbReference type="InterPro" id="IPR036388">
    <property type="entry name" value="WH-like_DNA-bd_sf"/>
</dbReference>
<evidence type="ECO:0000256" key="1">
    <source>
        <dbReference type="SAM" id="Coils"/>
    </source>
</evidence>